<dbReference type="PANTHER" id="PTHR31308">
    <property type="match status" value="1"/>
</dbReference>
<dbReference type="GO" id="GO:0050295">
    <property type="term" value="F:steryl-beta-glucosidase activity"/>
    <property type="evidence" value="ECO:0007669"/>
    <property type="project" value="TreeGrafter"/>
</dbReference>
<evidence type="ECO:0000256" key="2">
    <source>
        <dbReference type="ARBA" id="ARBA00022801"/>
    </source>
</evidence>
<dbReference type="InterPro" id="IPR052066">
    <property type="entry name" value="Glycosphingolipid_Hydrolases"/>
</dbReference>
<evidence type="ECO:0000256" key="1">
    <source>
        <dbReference type="ARBA" id="ARBA00005641"/>
    </source>
</evidence>
<feature type="compositionally biased region" description="Polar residues" evidence="4">
    <location>
        <begin position="580"/>
        <end position="602"/>
    </location>
</feature>
<feature type="domain" description="Glycoside hydrolase family 5" evidence="5">
    <location>
        <begin position="66"/>
        <end position="129"/>
    </location>
</feature>
<evidence type="ECO:0000313" key="7">
    <source>
        <dbReference type="EMBL" id="WPG97399.1"/>
    </source>
</evidence>
<dbReference type="InterPro" id="IPR001547">
    <property type="entry name" value="Glyco_hydro_5"/>
</dbReference>
<dbReference type="AlphaFoldDB" id="A0AAQ3LX03"/>
<dbReference type="FunFam" id="3.20.20.80:FF:000131">
    <property type="entry name" value="Glycoside hydrolase superfamily"/>
    <property type="match status" value="1"/>
</dbReference>
<name>A0AAQ3LX03_9PEZI</name>
<feature type="domain" description="Glycoside hydrolase family 5 C-terminal" evidence="6">
    <location>
        <begin position="642"/>
        <end position="732"/>
    </location>
</feature>
<gene>
    <name evidence="7" type="ORF">R9X50_00017400</name>
</gene>
<dbReference type="Pfam" id="PF00150">
    <property type="entry name" value="Cellulase"/>
    <property type="match status" value="1"/>
</dbReference>
<dbReference type="GO" id="GO:0000272">
    <property type="term" value="P:polysaccharide catabolic process"/>
    <property type="evidence" value="ECO:0007669"/>
    <property type="project" value="InterPro"/>
</dbReference>
<sequence>MASLRLRIDGASFRDRNNREITLHGINIAADTKLPAHPDVPSHVSDNFFDGDNVSFVDRPFPLSEAHAHFSRLKRWGFNTIRYLFTWEALEHAGPGKYDEDFIDHTIKLLKIAKQYDFYVFMDPHQDVWSRFTGGSGAPLWTLYACGFDPTKLHVTQASLVQNTWPVPEEFPKMIWATNYQRLAAQTIFTFFYGGRDFAPKCIIDGKNIQDYLTDHFVGACKHLAQRIHNAGDLEGDVVIGYESMNEPNKGFLGHPDLSSVPADQKLRKWTTPTGFQAMLTGSGRAVEVETFDFGSFGPYKSGTYLIDPKGEKAWLDPATWDDTKYGWKRDEGWELGVDIWAQHGVWDPKTDELKLPQYFTKNPQTGEKMDEHYWTNNNFMEHYRKYSDAIRSVWPESMMLMQSSPFDIPPLIKGTKDDDPNMIFASHFYDGITLITKKWNKIWNVDVIGILRGKYLSPAFAIKLGENAIRNCFKDQLSTIVREGVENIGIHPCLYTEIGIPYDMDNQNAYKTGDYGSQAAAIDANMFAVEGSGAAGFTWWVYTANSSHYWGDQWNGEDLSIYCNEDKSLPVNDYEADHTQSNLSLDPRSPSYSASRSNDSGPVTPASLGKALSVDNMSQTGKPSMNVDGIPGYRAAEAYVRPYPVATAGQIISHGFDLNSCVFTLSLAAPSSTAPDQPTEIFLPAFHFPQQQTTVEVTGGKWEITVEEIMDNSAQQVLRWWHGEGEQTITVRGLKRKRGTLETQEDDEGYLDAYWQMGKNCSVM</sequence>
<dbReference type="FunFam" id="3.20.20.80:FF:000174">
    <property type="entry name" value="YIR007W-like protein"/>
    <property type="match status" value="1"/>
</dbReference>
<evidence type="ECO:0000256" key="4">
    <source>
        <dbReference type="SAM" id="MobiDB-lite"/>
    </source>
</evidence>
<dbReference type="InterPro" id="IPR017853">
    <property type="entry name" value="GH"/>
</dbReference>
<proteinExistence type="inferred from homology"/>
<dbReference type="InterPro" id="IPR041036">
    <property type="entry name" value="GH5_C"/>
</dbReference>
<keyword evidence="8" id="KW-1185">Reference proteome</keyword>
<dbReference type="SUPFAM" id="SSF51445">
    <property type="entry name" value="(Trans)glycosidases"/>
    <property type="match status" value="1"/>
</dbReference>
<evidence type="ECO:0000259" key="6">
    <source>
        <dbReference type="Pfam" id="PF18564"/>
    </source>
</evidence>
<dbReference type="Gene3D" id="2.60.40.1180">
    <property type="entry name" value="Golgi alpha-mannosidase II"/>
    <property type="match status" value="1"/>
</dbReference>
<dbReference type="InterPro" id="IPR013780">
    <property type="entry name" value="Glyco_hydro_b"/>
</dbReference>
<dbReference type="InterPro" id="IPR018087">
    <property type="entry name" value="Glyco_hydro_5_CS"/>
</dbReference>
<evidence type="ECO:0000259" key="5">
    <source>
        <dbReference type="Pfam" id="PF00150"/>
    </source>
</evidence>
<dbReference type="Proteomes" id="UP001303373">
    <property type="component" value="Chromosome 1"/>
</dbReference>
<organism evidence="7 8">
    <name type="scientific">Acrodontium crateriforme</name>
    <dbReference type="NCBI Taxonomy" id="150365"/>
    <lineage>
        <taxon>Eukaryota</taxon>
        <taxon>Fungi</taxon>
        <taxon>Dikarya</taxon>
        <taxon>Ascomycota</taxon>
        <taxon>Pezizomycotina</taxon>
        <taxon>Dothideomycetes</taxon>
        <taxon>Dothideomycetidae</taxon>
        <taxon>Mycosphaerellales</taxon>
        <taxon>Teratosphaeriaceae</taxon>
        <taxon>Acrodontium</taxon>
    </lineage>
</organism>
<dbReference type="GO" id="GO:1904462">
    <property type="term" value="P:ergosteryl 3-beta-D-glucoside catabolic process"/>
    <property type="evidence" value="ECO:0007669"/>
    <property type="project" value="TreeGrafter"/>
</dbReference>
<comment type="similarity">
    <text evidence="1">Belongs to the glycosyl hydrolase 5 (cellulase A) family.</text>
</comment>
<protein>
    <submittedName>
        <fullName evidence="7">Glycosyl hydrolase</fullName>
    </submittedName>
</protein>
<dbReference type="Gene3D" id="3.20.20.80">
    <property type="entry name" value="Glycosidases"/>
    <property type="match status" value="2"/>
</dbReference>
<evidence type="ECO:0000313" key="8">
    <source>
        <dbReference type="Proteomes" id="UP001303373"/>
    </source>
</evidence>
<dbReference type="Pfam" id="PF18564">
    <property type="entry name" value="Glyco_hydro_5_C"/>
    <property type="match status" value="1"/>
</dbReference>
<dbReference type="EMBL" id="CP138580">
    <property type="protein sequence ID" value="WPG97399.1"/>
    <property type="molecule type" value="Genomic_DNA"/>
</dbReference>
<keyword evidence="2 7" id="KW-0378">Hydrolase</keyword>
<reference evidence="7 8" key="1">
    <citation type="submission" date="2023-11" db="EMBL/GenBank/DDBJ databases">
        <title>An acidophilic fungus is an integral part of prey digestion in a carnivorous sundew plant.</title>
        <authorList>
            <person name="Tsai I.J."/>
        </authorList>
    </citation>
    <scope>NUCLEOTIDE SEQUENCE [LARGE SCALE GENOMIC DNA]</scope>
    <source>
        <strain evidence="7">169a</strain>
    </source>
</reference>
<dbReference type="PANTHER" id="PTHR31308:SF5">
    <property type="entry name" value="ERGOSTERYL-BETA-GLUCOSIDASE"/>
    <property type="match status" value="1"/>
</dbReference>
<keyword evidence="3" id="KW-0326">Glycosidase</keyword>
<dbReference type="PROSITE" id="PS00659">
    <property type="entry name" value="GLYCOSYL_HYDROL_F5"/>
    <property type="match status" value="1"/>
</dbReference>
<feature type="region of interest" description="Disordered" evidence="4">
    <location>
        <begin position="577"/>
        <end position="610"/>
    </location>
</feature>
<accession>A0AAQ3LX03</accession>
<evidence type="ECO:0000256" key="3">
    <source>
        <dbReference type="ARBA" id="ARBA00023295"/>
    </source>
</evidence>